<keyword evidence="6" id="KW-0735">Signal-anchor</keyword>
<evidence type="ECO:0000313" key="19">
    <source>
        <dbReference type="Proteomes" id="UP000307440"/>
    </source>
</evidence>
<dbReference type="Proteomes" id="UP000307440">
    <property type="component" value="Unassembled WGS sequence"/>
</dbReference>
<dbReference type="InterPro" id="IPR050386">
    <property type="entry name" value="Glycosyl_hydrolase_5"/>
</dbReference>
<comment type="subcellular location">
    <subcellularLocation>
        <location evidence="1">Cell membrane</location>
        <topology evidence="1">Single-pass type II membrane protein</topology>
    </subcellularLocation>
</comment>
<gene>
    <name evidence="18" type="ORF">FA15DRAFT_681628</name>
</gene>
<organism evidence="18 19">
    <name type="scientific">Coprinopsis marcescibilis</name>
    <name type="common">Agaric fungus</name>
    <name type="synonym">Psathyrella marcescibilis</name>
    <dbReference type="NCBI Taxonomy" id="230819"/>
    <lineage>
        <taxon>Eukaryota</taxon>
        <taxon>Fungi</taxon>
        <taxon>Dikarya</taxon>
        <taxon>Basidiomycota</taxon>
        <taxon>Agaricomycotina</taxon>
        <taxon>Agaricomycetes</taxon>
        <taxon>Agaricomycetidae</taxon>
        <taxon>Agaricales</taxon>
        <taxon>Agaricineae</taxon>
        <taxon>Psathyrellaceae</taxon>
        <taxon>Coprinopsis</taxon>
    </lineage>
</organism>
<comment type="catalytic activity">
    <reaction evidence="12">
        <text>Successive hydrolysis of beta-D-glucose units from the non-reducing ends of (1-&gt;3)-beta-D-glucans, releasing alpha-glucose.</text>
        <dbReference type="EC" id="3.2.1.58"/>
    </reaction>
</comment>
<dbReference type="GO" id="GO:0004338">
    <property type="term" value="F:glucan exo-1,3-beta-glucosidase activity"/>
    <property type="evidence" value="ECO:0007669"/>
    <property type="project" value="UniProtKB-EC"/>
</dbReference>
<keyword evidence="7" id="KW-1133">Transmembrane helix</keyword>
<dbReference type="AlphaFoldDB" id="A0A5C3KQ69"/>
<keyword evidence="5 16" id="KW-0378">Hydrolase</keyword>
<dbReference type="PANTHER" id="PTHR31297:SF34">
    <property type="entry name" value="GLUCAN 1,3-BETA-GLUCOSIDASE 2"/>
    <property type="match status" value="1"/>
</dbReference>
<keyword evidence="11" id="KW-0961">Cell wall biogenesis/degradation</keyword>
<dbReference type="InterPro" id="IPR001547">
    <property type="entry name" value="Glyco_hydro_5"/>
</dbReference>
<comment type="function">
    <text evidence="13">Glucosidase involved in the degradation of cellulosic biomass. Active on lichenan.</text>
</comment>
<dbReference type="PANTHER" id="PTHR31297">
    <property type="entry name" value="GLUCAN ENDO-1,6-BETA-GLUCOSIDASE B"/>
    <property type="match status" value="1"/>
</dbReference>
<name>A0A5C3KQ69_COPMA</name>
<feature type="domain" description="Glycoside hydrolase family 5" evidence="17">
    <location>
        <begin position="96"/>
        <end position="304"/>
    </location>
</feature>
<dbReference type="GO" id="GO:0071555">
    <property type="term" value="P:cell wall organization"/>
    <property type="evidence" value="ECO:0007669"/>
    <property type="project" value="UniProtKB-KW"/>
</dbReference>
<dbReference type="SUPFAM" id="SSF51445">
    <property type="entry name" value="(Trans)glycosidases"/>
    <property type="match status" value="1"/>
</dbReference>
<protein>
    <recommendedName>
        <fullName evidence="14">glucan 1,3-beta-glucosidase</fullName>
        <ecNumber evidence="14">3.2.1.58</ecNumber>
    </recommendedName>
    <alternativeName>
        <fullName evidence="15">Exo-1,3-beta-glucanase D</fullName>
    </alternativeName>
</protein>
<keyword evidence="9" id="KW-0325">Glycoprotein</keyword>
<dbReference type="EC" id="3.2.1.58" evidence="14"/>
<evidence type="ECO:0000256" key="5">
    <source>
        <dbReference type="ARBA" id="ARBA00022801"/>
    </source>
</evidence>
<evidence type="ECO:0000256" key="2">
    <source>
        <dbReference type="ARBA" id="ARBA00005641"/>
    </source>
</evidence>
<dbReference type="GO" id="GO:0005576">
    <property type="term" value="C:extracellular region"/>
    <property type="evidence" value="ECO:0007669"/>
    <property type="project" value="TreeGrafter"/>
</dbReference>
<accession>A0A5C3KQ69</accession>
<dbReference type="Gene3D" id="3.20.20.80">
    <property type="entry name" value="Glycosidases"/>
    <property type="match status" value="1"/>
</dbReference>
<sequence length="567" mass="63586">MSNGTTFRYRNNFGGIWVHDPEDPFNLDAQPNNWTPPLNTTWRWGVDRIFGVNLGGWFVLEPFINPGIFQRYPGAVDEYTLCELMRAEGEAGGPGLRALEEHYETFITEQDIAEIAAAGLNWMRIPIGYWAIETFPGEPFLERTSWTYFLRVVEWARKYGIRIYLDLHALPGSQNVCSFRLSFPRLRRLGFLHGNMGIANGQRVLYYLRILAEFVSQPEYRDVIPMLGFVNEPDSRDGAIGQEPLRSFYLEAYNIIREATGYGEGNGPYLVFGDGFRATTEWEGFMPGADRLIMDIHPYLAFDDNNTPDLLTEVAPDGELGGVWPLTACTRWGGYFNRTKRMHGMTIGGEFSAAINDCGLYIREVGVDSPHPLCDLYNAWEEWTPEMKEGLRNFILASFDAIGDFFWWTWRIGDSIDGRVTAPFWSYKLGRDNGWMPEDPRTSVGKCLALGLEQDPFVGPFLPNQIGQEPTPTIAAEYIAANPWPPLAIANLSVDISLLPTYATAGPIITMPVPTYSGAPSSATASVDGWFNHEDTTPGIARIPGCAYPDTYDGEFEELPTEPCTGA</sequence>
<evidence type="ECO:0000256" key="7">
    <source>
        <dbReference type="ARBA" id="ARBA00022989"/>
    </source>
</evidence>
<evidence type="ECO:0000256" key="4">
    <source>
        <dbReference type="ARBA" id="ARBA00022692"/>
    </source>
</evidence>
<keyword evidence="3" id="KW-1003">Cell membrane</keyword>
<evidence type="ECO:0000313" key="18">
    <source>
        <dbReference type="EMBL" id="TFK22532.1"/>
    </source>
</evidence>
<dbReference type="STRING" id="230819.A0A5C3KQ69"/>
<dbReference type="EMBL" id="ML210238">
    <property type="protein sequence ID" value="TFK22532.1"/>
    <property type="molecule type" value="Genomic_DNA"/>
</dbReference>
<keyword evidence="8" id="KW-0472">Membrane</keyword>
<evidence type="ECO:0000256" key="6">
    <source>
        <dbReference type="ARBA" id="ARBA00022968"/>
    </source>
</evidence>
<comment type="similarity">
    <text evidence="2 16">Belongs to the glycosyl hydrolase 5 (cellulase A) family.</text>
</comment>
<evidence type="ECO:0000256" key="12">
    <source>
        <dbReference type="ARBA" id="ARBA00036824"/>
    </source>
</evidence>
<evidence type="ECO:0000256" key="13">
    <source>
        <dbReference type="ARBA" id="ARBA00037126"/>
    </source>
</evidence>
<dbReference type="GO" id="GO:0009251">
    <property type="term" value="P:glucan catabolic process"/>
    <property type="evidence" value="ECO:0007669"/>
    <property type="project" value="TreeGrafter"/>
</dbReference>
<keyword evidence="19" id="KW-1185">Reference proteome</keyword>
<keyword evidence="4" id="KW-0812">Transmembrane</keyword>
<evidence type="ECO:0000256" key="14">
    <source>
        <dbReference type="ARBA" id="ARBA00038929"/>
    </source>
</evidence>
<keyword evidence="10 16" id="KW-0326">Glycosidase</keyword>
<evidence type="ECO:0000256" key="8">
    <source>
        <dbReference type="ARBA" id="ARBA00023136"/>
    </source>
</evidence>
<dbReference type="InterPro" id="IPR017853">
    <property type="entry name" value="GH"/>
</dbReference>
<evidence type="ECO:0000256" key="16">
    <source>
        <dbReference type="RuleBase" id="RU361153"/>
    </source>
</evidence>
<proteinExistence type="inferred from homology"/>
<dbReference type="GO" id="GO:0005886">
    <property type="term" value="C:plasma membrane"/>
    <property type="evidence" value="ECO:0007669"/>
    <property type="project" value="UniProtKB-SubCell"/>
</dbReference>
<dbReference type="Pfam" id="PF00150">
    <property type="entry name" value="Cellulase"/>
    <property type="match status" value="1"/>
</dbReference>
<dbReference type="OrthoDB" id="62120at2759"/>
<evidence type="ECO:0000256" key="15">
    <source>
        <dbReference type="ARBA" id="ARBA00041260"/>
    </source>
</evidence>
<evidence type="ECO:0000256" key="3">
    <source>
        <dbReference type="ARBA" id="ARBA00022475"/>
    </source>
</evidence>
<evidence type="ECO:0000256" key="11">
    <source>
        <dbReference type="ARBA" id="ARBA00023316"/>
    </source>
</evidence>
<evidence type="ECO:0000256" key="9">
    <source>
        <dbReference type="ARBA" id="ARBA00023180"/>
    </source>
</evidence>
<reference evidence="18 19" key="1">
    <citation type="journal article" date="2019" name="Nat. Ecol. Evol.">
        <title>Megaphylogeny resolves global patterns of mushroom evolution.</title>
        <authorList>
            <person name="Varga T."/>
            <person name="Krizsan K."/>
            <person name="Foldi C."/>
            <person name="Dima B."/>
            <person name="Sanchez-Garcia M."/>
            <person name="Sanchez-Ramirez S."/>
            <person name="Szollosi G.J."/>
            <person name="Szarkandi J.G."/>
            <person name="Papp V."/>
            <person name="Albert L."/>
            <person name="Andreopoulos W."/>
            <person name="Angelini C."/>
            <person name="Antonin V."/>
            <person name="Barry K.W."/>
            <person name="Bougher N.L."/>
            <person name="Buchanan P."/>
            <person name="Buyck B."/>
            <person name="Bense V."/>
            <person name="Catcheside P."/>
            <person name="Chovatia M."/>
            <person name="Cooper J."/>
            <person name="Damon W."/>
            <person name="Desjardin D."/>
            <person name="Finy P."/>
            <person name="Geml J."/>
            <person name="Haridas S."/>
            <person name="Hughes K."/>
            <person name="Justo A."/>
            <person name="Karasinski D."/>
            <person name="Kautmanova I."/>
            <person name="Kiss B."/>
            <person name="Kocsube S."/>
            <person name="Kotiranta H."/>
            <person name="LaButti K.M."/>
            <person name="Lechner B.E."/>
            <person name="Liimatainen K."/>
            <person name="Lipzen A."/>
            <person name="Lukacs Z."/>
            <person name="Mihaltcheva S."/>
            <person name="Morgado L.N."/>
            <person name="Niskanen T."/>
            <person name="Noordeloos M.E."/>
            <person name="Ohm R.A."/>
            <person name="Ortiz-Santana B."/>
            <person name="Ovrebo C."/>
            <person name="Racz N."/>
            <person name="Riley R."/>
            <person name="Savchenko A."/>
            <person name="Shiryaev A."/>
            <person name="Soop K."/>
            <person name="Spirin V."/>
            <person name="Szebenyi C."/>
            <person name="Tomsovsky M."/>
            <person name="Tulloss R.E."/>
            <person name="Uehling J."/>
            <person name="Grigoriev I.V."/>
            <person name="Vagvolgyi C."/>
            <person name="Papp T."/>
            <person name="Martin F.M."/>
            <person name="Miettinen O."/>
            <person name="Hibbett D.S."/>
            <person name="Nagy L.G."/>
        </authorList>
    </citation>
    <scope>NUCLEOTIDE SEQUENCE [LARGE SCALE GENOMIC DNA]</scope>
    <source>
        <strain evidence="18 19">CBS 121175</strain>
    </source>
</reference>
<evidence type="ECO:0000259" key="17">
    <source>
        <dbReference type="Pfam" id="PF00150"/>
    </source>
</evidence>
<evidence type="ECO:0000256" key="10">
    <source>
        <dbReference type="ARBA" id="ARBA00023295"/>
    </source>
</evidence>
<evidence type="ECO:0000256" key="1">
    <source>
        <dbReference type="ARBA" id="ARBA00004401"/>
    </source>
</evidence>
<dbReference type="GO" id="GO:0009986">
    <property type="term" value="C:cell surface"/>
    <property type="evidence" value="ECO:0007669"/>
    <property type="project" value="TreeGrafter"/>
</dbReference>